<reference evidence="1 2" key="1">
    <citation type="submission" date="2023-08" db="EMBL/GenBank/DDBJ databases">
        <title>Black Yeasts Isolated from many extreme environments.</title>
        <authorList>
            <person name="Coleine C."/>
            <person name="Stajich J.E."/>
            <person name="Selbmann L."/>
        </authorList>
    </citation>
    <scope>NUCLEOTIDE SEQUENCE [LARGE SCALE GENOMIC DNA]</scope>
    <source>
        <strain evidence="1 2">CCFEE 6328</strain>
    </source>
</reference>
<accession>A0ABR0IV11</accession>
<keyword evidence="2" id="KW-1185">Reference proteome</keyword>
<gene>
    <name evidence="1" type="ORF">LTR69_011380</name>
</gene>
<proteinExistence type="predicted"/>
<evidence type="ECO:0000313" key="2">
    <source>
        <dbReference type="Proteomes" id="UP001345691"/>
    </source>
</evidence>
<dbReference type="EMBL" id="JAVRRF010000059">
    <property type="protein sequence ID" value="KAK5048418.1"/>
    <property type="molecule type" value="Genomic_DNA"/>
</dbReference>
<dbReference type="Proteomes" id="UP001345691">
    <property type="component" value="Unassembled WGS sequence"/>
</dbReference>
<organism evidence="1 2">
    <name type="scientific">Exophiala sideris</name>
    <dbReference type="NCBI Taxonomy" id="1016849"/>
    <lineage>
        <taxon>Eukaryota</taxon>
        <taxon>Fungi</taxon>
        <taxon>Dikarya</taxon>
        <taxon>Ascomycota</taxon>
        <taxon>Pezizomycotina</taxon>
        <taxon>Eurotiomycetes</taxon>
        <taxon>Chaetothyriomycetidae</taxon>
        <taxon>Chaetothyriales</taxon>
        <taxon>Herpotrichiellaceae</taxon>
        <taxon>Exophiala</taxon>
    </lineage>
</organism>
<comment type="caution">
    <text evidence="1">The sequence shown here is derived from an EMBL/GenBank/DDBJ whole genome shotgun (WGS) entry which is preliminary data.</text>
</comment>
<name>A0ABR0IV11_9EURO</name>
<evidence type="ECO:0000313" key="1">
    <source>
        <dbReference type="EMBL" id="KAK5048418.1"/>
    </source>
</evidence>
<protein>
    <submittedName>
        <fullName evidence="1">Uncharacterized protein</fullName>
    </submittedName>
</protein>
<sequence length="114" mass="12591">MTTDYCPAKWGLTVYILRVDISVVSSQYHFHDLSMSIFCGERQRSLSVAGLQINVNVQAIEERGDDKILTNFAALSKNFSLIFVGFSAVFDVVQSSDIRGLAADRGTSNTNYST</sequence>